<dbReference type="EMBL" id="MN740701">
    <property type="protein sequence ID" value="QHU08996.1"/>
    <property type="molecule type" value="Genomic_DNA"/>
</dbReference>
<evidence type="ECO:0000313" key="2">
    <source>
        <dbReference type="EMBL" id="QHU08996.1"/>
    </source>
</evidence>
<proteinExistence type="predicted"/>
<protein>
    <submittedName>
        <fullName evidence="2">Uncharacterized protein</fullName>
    </submittedName>
</protein>
<sequence>MDDLVALMQLIDLNSKVLPEGSYLEMCNRMKNIYGNINKPEELPSTPHRLMGPRQVPFQPVEEEDDIRRRQIIAQMRRLATLIHKRKSEIKKHEPWKRLSVWRKKEAIQDYARRLNIHIRTGFTLESLENAGFRINNPDEFFNTYMTRRNAIAAIQKMDLQMELEHFQDEYDRLQEDLNILRNVY</sequence>
<organism evidence="2">
    <name type="scientific">viral metagenome</name>
    <dbReference type="NCBI Taxonomy" id="1070528"/>
    <lineage>
        <taxon>unclassified sequences</taxon>
        <taxon>metagenomes</taxon>
        <taxon>organismal metagenomes</taxon>
    </lineage>
</organism>
<accession>A0A6C0JW04</accession>
<name>A0A6C0JW04_9ZZZZ</name>
<feature type="coiled-coil region" evidence="1">
    <location>
        <begin position="157"/>
        <end position="184"/>
    </location>
</feature>
<evidence type="ECO:0000256" key="1">
    <source>
        <dbReference type="SAM" id="Coils"/>
    </source>
</evidence>
<dbReference type="AlphaFoldDB" id="A0A6C0JW04"/>
<keyword evidence="1" id="KW-0175">Coiled coil</keyword>
<reference evidence="2" key="1">
    <citation type="journal article" date="2020" name="Nature">
        <title>Giant virus diversity and host interactions through global metagenomics.</title>
        <authorList>
            <person name="Schulz F."/>
            <person name="Roux S."/>
            <person name="Paez-Espino D."/>
            <person name="Jungbluth S."/>
            <person name="Walsh D.A."/>
            <person name="Denef V.J."/>
            <person name="McMahon K.D."/>
            <person name="Konstantinidis K.T."/>
            <person name="Eloe-Fadrosh E.A."/>
            <person name="Kyrpides N.C."/>
            <person name="Woyke T."/>
        </authorList>
    </citation>
    <scope>NUCLEOTIDE SEQUENCE</scope>
    <source>
        <strain evidence="2">GVMAG-S-1064190-84</strain>
    </source>
</reference>